<keyword evidence="2" id="KW-1185">Reference proteome</keyword>
<protein>
    <submittedName>
        <fullName evidence="1">Uncharacterized protein</fullName>
    </submittedName>
</protein>
<evidence type="ECO:0000313" key="2">
    <source>
        <dbReference type="Proteomes" id="UP001057402"/>
    </source>
</evidence>
<reference evidence="2" key="1">
    <citation type="journal article" date="2023" name="Front. Plant Sci.">
        <title>Chromosomal-level genome assembly of Melastoma candidum provides insights into trichome evolution.</title>
        <authorList>
            <person name="Zhong Y."/>
            <person name="Wu W."/>
            <person name="Sun C."/>
            <person name="Zou P."/>
            <person name="Liu Y."/>
            <person name="Dai S."/>
            <person name="Zhou R."/>
        </authorList>
    </citation>
    <scope>NUCLEOTIDE SEQUENCE [LARGE SCALE GENOMIC DNA]</scope>
</reference>
<name>A0ACB9P0Q6_9MYRT</name>
<organism evidence="1 2">
    <name type="scientific">Melastoma candidum</name>
    <dbReference type="NCBI Taxonomy" id="119954"/>
    <lineage>
        <taxon>Eukaryota</taxon>
        <taxon>Viridiplantae</taxon>
        <taxon>Streptophyta</taxon>
        <taxon>Embryophyta</taxon>
        <taxon>Tracheophyta</taxon>
        <taxon>Spermatophyta</taxon>
        <taxon>Magnoliopsida</taxon>
        <taxon>eudicotyledons</taxon>
        <taxon>Gunneridae</taxon>
        <taxon>Pentapetalae</taxon>
        <taxon>rosids</taxon>
        <taxon>malvids</taxon>
        <taxon>Myrtales</taxon>
        <taxon>Melastomataceae</taxon>
        <taxon>Melastomatoideae</taxon>
        <taxon>Melastomateae</taxon>
        <taxon>Melastoma</taxon>
    </lineage>
</organism>
<comment type="caution">
    <text evidence="1">The sequence shown here is derived from an EMBL/GenBank/DDBJ whole genome shotgun (WGS) entry which is preliminary data.</text>
</comment>
<accession>A0ACB9P0Q6</accession>
<dbReference type="Proteomes" id="UP001057402">
    <property type="component" value="Chromosome 7"/>
</dbReference>
<dbReference type="EMBL" id="CM042886">
    <property type="protein sequence ID" value="KAI4342323.1"/>
    <property type="molecule type" value="Genomic_DNA"/>
</dbReference>
<sequence>MSCGNGVADYKPVGSLRYGNSPSANCDSSSRIHPPLVPSQQLSLTRRWVSRPQKRECGGQSLPFPGTEGSVCC</sequence>
<evidence type="ECO:0000313" key="1">
    <source>
        <dbReference type="EMBL" id="KAI4342323.1"/>
    </source>
</evidence>
<proteinExistence type="predicted"/>
<gene>
    <name evidence="1" type="ORF">MLD38_026962</name>
</gene>